<dbReference type="EMBL" id="JAINUG010000044">
    <property type="protein sequence ID" value="KAJ8406244.1"/>
    <property type="molecule type" value="Genomic_DNA"/>
</dbReference>
<accession>A0AAD7WS17</accession>
<comment type="caution">
    <text evidence="2">The sequence shown here is derived from an EMBL/GenBank/DDBJ whole genome shotgun (WGS) entry which is preliminary data.</text>
</comment>
<name>A0AAD7WS17_9TELE</name>
<proteinExistence type="predicted"/>
<evidence type="ECO:0000256" key="1">
    <source>
        <dbReference type="SAM" id="MobiDB-lite"/>
    </source>
</evidence>
<keyword evidence="3" id="KW-1185">Reference proteome</keyword>
<evidence type="ECO:0000313" key="3">
    <source>
        <dbReference type="Proteomes" id="UP001221898"/>
    </source>
</evidence>
<sequence>MRWLHCHGADGCDSNQERPPCADYPTHPNPAQRPRATPPRLWTSSASKQDPAPARQRPSCLHRELHAWTLESLARNHHTTALPRLVFQSGGTLQERYVSSARSPKTLHLGFKLTMFMGRRERLGGQAMSHAPPRGAAQNTVEQEIARRSIAADRLTAPHEANGGARGGGEALWSREAGVEALLFSRRASERDLAS</sequence>
<feature type="region of interest" description="Disordered" evidence="1">
    <location>
        <begin position="1"/>
        <end position="59"/>
    </location>
</feature>
<evidence type="ECO:0000313" key="2">
    <source>
        <dbReference type="EMBL" id="KAJ8406244.1"/>
    </source>
</evidence>
<reference evidence="2" key="1">
    <citation type="journal article" date="2023" name="Science">
        <title>Genome structures resolve the early diversification of teleost fishes.</title>
        <authorList>
            <person name="Parey E."/>
            <person name="Louis A."/>
            <person name="Montfort J."/>
            <person name="Bouchez O."/>
            <person name="Roques C."/>
            <person name="Iampietro C."/>
            <person name="Lluch J."/>
            <person name="Castinel A."/>
            <person name="Donnadieu C."/>
            <person name="Desvignes T."/>
            <person name="Floi Bucao C."/>
            <person name="Jouanno E."/>
            <person name="Wen M."/>
            <person name="Mejri S."/>
            <person name="Dirks R."/>
            <person name="Jansen H."/>
            <person name="Henkel C."/>
            <person name="Chen W.J."/>
            <person name="Zahm M."/>
            <person name="Cabau C."/>
            <person name="Klopp C."/>
            <person name="Thompson A.W."/>
            <person name="Robinson-Rechavi M."/>
            <person name="Braasch I."/>
            <person name="Lecointre G."/>
            <person name="Bobe J."/>
            <person name="Postlethwait J.H."/>
            <person name="Berthelot C."/>
            <person name="Roest Crollius H."/>
            <person name="Guiguen Y."/>
        </authorList>
    </citation>
    <scope>NUCLEOTIDE SEQUENCE</scope>
    <source>
        <tissue evidence="2">Blood</tissue>
    </source>
</reference>
<dbReference type="AlphaFoldDB" id="A0AAD7WS17"/>
<organism evidence="2 3">
    <name type="scientific">Aldrovandia affinis</name>
    <dbReference type="NCBI Taxonomy" id="143900"/>
    <lineage>
        <taxon>Eukaryota</taxon>
        <taxon>Metazoa</taxon>
        <taxon>Chordata</taxon>
        <taxon>Craniata</taxon>
        <taxon>Vertebrata</taxon>
        <taxon>Euteleostomi</taxon>
        <taxon>Actinopterygii</taxon>
        <taxon>Neopterygii</taxon>
        <taxon>Teleostei</taxon>
        <taxon>Notacanthiformes</taxon>
        <taxon>Halosauridae</taxon>
        <taxon>Aldrovandia</taxon>
    </lineage>
</organism>
<gene>
    <name evidence="2" type="ORF">AAFF_G00304750</name>
</gene>
<dbReference type="Proteomes" id="UP001221898">
    <property type="component" value="Unassembled WGS sequence"/>
</dbReference>
<protein>
    <submittedName>
        <fullName evidence="2">Uncharacterized protein</fullName>
    </submittedName>
</protein>